<keyword evidence="7" id="KW-1185">Reference proteome</keyword>
<dbReference type="SMART" id="SM00448">
    <property type="entry name" value="REC"/>
    <property type="match status" value="1"/>
</dbReference>
<feature type="domain" description="Response regulatory" evidence="5">
    <location>
        <begin position="160"/>
        <end position="275"/>
    </location>
</feature>
<dbReference type="InterPro" id="IPR004358">
    <property type="entry name" value="Sig_transdc_His_kin-like_C"/>
</dbReference>
<dbReference type="EC" id="2.7.13.3" evidence="2"/>
<dbReference type="PROSITE" id="PS50110">
    <property type="entry name" value="RESPONSE_REGULATORY"/>
    <property type="match status" value="1"/>
</dbReference>
<dbReference type="SUPFAM" id="SSF55874">
    <property type="entry name" value="ATPase domain of HSP90 chaperone/DNA topoisomerase II/histidine kinase"/>
    <property type="match status" value="1"/>
</dbReference>
<dbReference type="Proteomes" id="UP001056255">
    <property type="component" value="Chromosome II"/>
</dbReference>
<evidence type="ECO:0000256" key="3">
    <source>
        <dbReference type="PROSITE-ProRule" id="PRU00169"/>
    </source>
</evidence>
<dbReference type="Pfam" id="PF00072">
    <property type="entry name" value="Response_reg"/>
    <property type="match status" value="1"/>
</dbReference>
<feature type="modified residue" description="4-aspartylphosphate" evidence="3">
    <location>
        <position position="211"/>
    </location>
</feature>
<feature type="domain" description="Histidine kinase" evidence="4">
    <location>
        <begin position="1"/>
        <end position="132"/>
    </location>
</feature>
<evidence type="ECO:0000313" key="6">
    <source>
        <dbReference type="EMBL" id="USH04965.1"/>
    </source>
</evidence>
<evidence type="ECO:0000313" key="7">
    <source>
        <dbReference type="Proteomes" id="UP001056255"/>
    </source>
</evidence>
<dbReference type="CDD" id="cd00156">
    <property type="entry name" value="REC"/>
    <property type="match status" value="1"/>
</dbReference>
<dbReference type="EMBL" id="CP082276">
    <property type="protein sequence ID" value="USH04965.1"/>
    <property type="molecule type" value="Genomic_DNA"/>
</dbReference>
<dbReference type="InterPro" id="IPR003594">
    <property type="entry name" value="HATPase_dom"/>
</dbReference>
<gene>
    <name evidence="6" type="ORF">K6Q96_17165</name>
</gene>
<comment type="catalytic activity">
    <reaction evidence="1">
        <text>ATP + protein L-histidine = ADP + protein N-phospho-L-histidine.</text>
        <dbReference type="EC" id="2.7.13.3"/>
    </reaction>
</comment>
<dbReference type="PRINTS" id="PR00344">
    <property type="entry name" value="BCTRLSENSOR"/>
</dbReference>
<dbReference type="RefSeq" id="WP_251881280.1">
    <property type="nucleotide sequence ID" value="NZ_CP082276.1"/>
</dbReference>
<dbReference type="PROSITE" id="PS50109">
    <property type="entry name" value="HIS_KIN"/>
    <property type="match status" value="1"/>
</dbReference>
<dbReference type="Gene3D" id="3.40.50.2300">
    <property type="match status" value="1"/>
</dbReference>
<keyword evidence="3" id="KW-0597">Phosphoprotein</keyword>
<dbReference type="InterPro" id="IPR005467">
    <property type="entry name" value="His_kinase_dom"/>
</dbReference>
<dbReference type="Gene3D" id="3.30.565.10">
    <property type="entry name" value="Histidine kinase-like ATPase, C-terminal domain"/>
    <property type="match status" value="1"/>
</dbReference>
<reference evidence="6" key="1">
    <citation type="submission" date="2021-08" db="EMBL/GenBank/DDBJ databases">
        <authorList>
            <person name="Sakaguchi M."/>
            <person name="Kikuchi T."/>
            <person name="Urbanczyk H."/>
        </authorList>
    </citation>
    <scope>NUCLEOTIDE SEQUENCE</scope>
    <source>
        <strain evidence="6">020920N</strain>
    </source>
</reference>
<dbReference type="Pfam" id="PF02518">
    <property type="entry name" value="HATPase_c"/>
    <property type="match status" value="1"/>
</dbReference>
<dbReference type="PANTHER" id="PTHR43065:SF42">
    <property type="entry name" value="TWO-COMPONENT SENSOR PPRA"/>
    <property type="match status" value="1"/>
</dbReference>
<organism evidence="6 7">
    <name type="scientific">Grimontia kaedaensis</name>
    <dbReference type="NCBI Taxonomy" id="2872157"/>
    <lineage>
        <taxon>Bacteria</taxon>
        <taxon>Pseudomonadati</taxon>
        <taxon>Pseudomonadota</taxon>
        <taxon>Gammaproteobacteria</taxon>
        <taxon>Vibrionales</taxon>
        <taxon>Vibrionaceae</taxon>
        <taxon>Grimontia</taxon>
    </lineage>
</organism>
<dbReference type="InterPro" id="IPR001789">
    <property type="entry name" value="Sig_transdc_resp-reg_receiver"/>
</dbReference>
<dbReference type="SMART" id="SM00387">
    <property type="entry name" value="HATPase_c"/>
    <property type="match status" value="1"/>
</dbReference>
<dbReference type="InterPro" id="IPR011006">
    <property type="entry name" value="CheY-like_superfamily"/>
</dbReference>
<dbReference type="PANTHER" id="PTHR43065">
    <property type="entry name" value="SENSOR HISTIDINE KINASE"/>
    <property type="match status" value="1"/>
</dbReference>
<accession>A0ABY4X125</accession>
<dbReference type="SUPFAM" id="SSF52172">
    <property type="entry name" value="CheY-like"/>
    <property type="match status" value="1"/>
</dbReference>
<evidence type="ECO:0000256" key="1">
    <source>
        <dbReference type="ARBA" id="ARBA00000085"/>
    </source>
</evidence>
<evidence type="ECO:0000256" key="2">
    <source>
        <dbReference type="ARBA" id="ARBA00012438"/>
    </source>
</evidence>
<dbReference type="InterPro" id="IPR036890">
    <property type="entry name" value="HATPase_C_sf"/>
</dbReference>
<evidence type="ECO:0000259" key="4">
    <source>
        <dbReference type="PROSITE" id="PS50109"/>
    </source>
</evidence>
<sequence length="281" mass="31494">MSENDELRKRIAELEAENERLINADHACKGREGQITIDVSVVELTAQDIESEWLAQPGMFARVTIKDNGVGIVDKVLEHIYEPFFTTRAHGEGTGMGLSIVHGIISRYQGGINVKTRINEGTEFNIYLPLYSKRSEDNMIRPESLPSSGIPLEENQDQPNVVFIDDEEVMLEVVKANPPIFGLRVDTFSDPLEALWEIGRKPDKYHILVTDQAMPQLTGLQVINEARKHSPDLPVVLYTGLNDFADQIGESQQLQGFLLKPLRVNELIAHIRAILSKEGRG</sequence>
<proteinExistence type="predicted"/>
<protein>
    <recommendedName>
        <fullName evidence="2">histidine kinase</fullName>
        <ecNumber evidence="2">2.7.13.3</ecNumber>
    </recommendedName>
</protein>
<evidence type="ECO:0000259" key="5">
    <source>
        <dbReference type="PROSITE" id="PS50110"/>
    </source>
</evidence>
<name>A0ABY4X125_9GAMM</name>